<gene>
    <name evidence="1" type="ORF">VNO77_14057</name>
</gene>
<evidence type="ECO:0000313" key="1">
    <source>
        <dbReference type="EMBL" id="KAK7344446.1"/>
    </source>
</evidence>
<accession>A0AAN9LYG3</accession>
<sequence>MGERRKKKISGLSLEELYMKRKRKEGWREKHLLRQRRPKLGERWYSIRPLVEQLRRNHVACAAQHWKIWIIACLIVQSLV</sequence>
<name>A0AAN9LYG3_CANGL</name>
<reference evidence="1 2" key="1">
    <citation type="submission" date="2024-01" db="EMBL/GenBank/DDBJ databases">
        <title>The genomes of 5 underutilized Papilionoideae crops provide insights into root nodulation and disease resistanc.</title>
        <authorList>
            <person name="Jiang F."/>
        </authorList>
    </citation>
    <scope>NUCLEOTIDE SEQUENCE [LARGE SCALE GENOMIC DNA]</scope>
    <source>
        <strain evidence="1">LVBAO_FW01</strain>
        <tissue evidence="1">Leaves</tissue>
    </source>
</reference>
<dbReference type="AlphaFoldDB" id="A0AAN9LYG3"/>
<comment type="caution">
    <text evidence="1">The sequence shown here is derived from an EMBL/GenBank/DDBJ whole genome shotgun (WGS) entry which is preliminary data.</text>
</comment>
<dbReference type="EMBL" id="JAYMYQ010000003">
    <property type="protein sequence ID" value="KAK7344446.1"/>
    <property type="molecule type" value="Genomic_DNA"/>
</dbReference>
<dbReference type="Proteomes" id="UP001367508">
    <property type="component" value="Unassembled WGS sequence"/>
</dbReference>
<evidence type="ECO:0000313" key="2">
    <source>
        <dbReference type="Proteomes" id="UP001367508"/>
    </source>
</evidence>
<proteinExistence type="predicted"/>
<keyword evidence="2" id="KW-1185">Reference proteome</keyword>
<organism evidence="1 2">
    <name type="scientific">Canavalia gladiata</name>
    <name type="common">Sword bean</name>
    <name type="synonym">Dolichos gladiatus</name>
    <dbReference type="NCBI Taxonomy" id="3824"/>
    <lineage>
        <taxon>Eukaryota</taxon>
        <taxon>Viridiplantae</taxon>
        <taxon>Streptophyta</taxon>
        <taxon>Embryophyta</taxon>
        <taxon>Tracheophyta</taxon>
        <taxon>Spermatophyta</taxon>
        <taxon>Magnoliopsida</taxon>
        <taxon>eudicotyledons</taxon>
        <taxon>Gunneridae</taxon>
        <taxon>Pentapetalae</taxon>
        <taxon>rosids</taxon>
        <taxon>fabids</taxon>
        <taxon>Fabales</taxon>
        <taxon>Fabaceae</taxon>
        <taxon>Papilionoideae</taxon>
        <taxon>50 kb inversion clade</taxon>
        <taxon>NPAAA clade</taxon>
        <taxon>indigoferoid/millettioid clade</taxon>
        <taxon>Phaseoleae</taxon>
        <taxon>Canavalia</taxon>
    </lineage>
</organism>
<protein>
    <submittedName>
        <fullName evidence="1">Uncharacterized protein</fullName>
    </submittedName>
</protein>